<feature type="binding site" evidence="5">
    <location>
        <begin position="26"/>
        <end position="30"/>
    </location>
    <ligand>
        <name>ATP</name>
        <dbReference type="ChEBI" id="CHEBI:30616"/>
    </ligand>
</feature>
<comment type="similarity">
    <text evidence="5 6">Belongs to the ATP:guanido phosphotransferase family.</text>
</comment>
<dbReference type="SUPFAM" id="SSF55931">
    <property type="entry name" value="Glutamine synthetase/guanido kinase"/>
    <property type="match status" value="1"/>
</dbReference>
<dbReference type="GO" id="GO:0005524">
    <property type="term" value="F:ATP binding"/>
    <property type="evidence" value="ECO:0007669"/>
    <property type="project" value="UniProtKB-UniRule"/>
</dbReference>
<reference evidence="8 9" key="1">
    <citation type="journal article" date="2017" name="BMC Genomics">
        <title>Genome sequencing of 39 Akkermansia muciniphila isolates reveals its population structure, genomic and functional diverisity, and global distribution in mammalian gut microbiotas.</title>
        <authorList>
            <person name="Guo X."/>
            <person name="Li S."/>
            <person name="Zhang J."/>
            <person name="Wu F."/>
            <person name="Li X."/>
            <person name="Wu D."/>
            <person name="Zhang M."/>
            <person name="Ou Z."/>
            <person name="Jie Z."/>
            <person name="Yan Q."/>
            <person name="Li P."/>
            <person name="Yi J."/>
            <person name="Peng Y."/>
        </authorList>
    </citation>
    <scope>NUCLEOTIDE SEQUENCE [LARGE SCALE GENOMIC DNA]</scope>
    <source>
        <strain evidence="8 9">GP24</strain>
    </source>
</reference>
<dbReference type="GO" id="GO:0004111">
    <property type="term" value="F:creatine kinase activity"/>
    <property type="evidence" value="ECO:0007669"/>
    <property type="project" value="InterPro"/>
</dbReference>
<dbReference type="InterPro" id="IPR022414">
    <property type="entry name" value="ATP-guanido_PTrfase_cat"/>
</dbReference>
<evidence type="ECO:0000256" key="3">
    <source>
        <dbReference type="ARBA" id="ARBA00022777"/>
    </source>
</evidence>
<gene>
    <name evidence="8" type="ORF">CXU22_06035</name>
</gene>
<dbReference type="PANTHER" id="PTHR11547:SF38">
    <property type="entry name" value="ARGININE KINASE 1-RELATED"/>
    <property type="match status" value="1"/>
</dbReference>
<sequence>MLFDDLLNNPAKWMVESRDEHDIVLTSRIRLARNLTATPFPGWATRQQREDTLKLTSGEARQIPVMKGGYYAELSGLTQQQKQLLVERHLISRELAARAEGCAVLISRSQNASILFNEEDHLRLQYILPGIQLKKAWGAISKIDSELEAKLPYAYNTRLGYLTACPTNLGTGMRASVMMHLPGLVISEQMQQVVQAAVQLNITVRGLYGEGTEATGNLFQISNQTTLGDSEDQIVERMTRFTSDLAHQEWNARRRLLQASSLQVKDRVSRAYGLLTNATLLSTQEALGLLSFLRMGASLDIFSHQALKNVNKTILNIQPAHLARLSTTDQTTPEHRDQIRADIIRKELSGD</sequence>
<evidence type="ECO:0000256" key="2">
    <source>
        <dbReference type="ARBA" id="ARBA00022741"/>
    </source>
</evidence>
<evidence type="ECO:0000313" key="9">
    <source>
        <dbReference type="Proteomes" id="UP000236000"/>
    </source>
</evidence>
<keyword evidence="3 5" id="KW-0418">Kinase</keyword>
<dbReference type="PANTHER" id="PTHR11547">
    <property type="entry name" value="ARGININE OR CREATINE KINASE"/>
    <property type="match status" value="1"/>
</dbReference>
<dbReference type="PROSITE" id="PS00112">
    <property type="entry name" value="PHOSPHAGEN_KINASE"/>
    <property type="match status" value="1"/>
</dbReference>
<evidence type="ECO:0000256" key="1">
    <source>
        <dbReference type="ARBA" id="ARBA00022679"/>
    </source>
</evidence>
<dbReference type="RefSeq" id="WP_102713569.1">
    <property type="nucleotide sequence ID" value="NZ_CABMLK010000001.1"/>
</dbReference>
<dbReference type="EMBL" id="PJKA01000010">
    <property type="protein sequence ID" value="PNC18188.1"/>
    <property type="molecule type" value="Genomic_DNA"/>
</dbReference>
<dbReference type="InterPro" id="IPR022415">
    <property type="entry name" value="ATP-guanido_PTrfase_AS"/>
</dbReference>
<dbReference type="InterPro" id="IPR014746">
    <property type="entry name" value="Gln_synth/guanido_kin_cat_dom"/>
</dbReference>
<keyword evidence="4 5" id="KW-0067">ATP-binding</keyword>
<protein>
    <submittedName>
        <fullName evidence="8">Protein arginine kinase</fullName>
    </submittedName>
</protein>
<dbReference type="InterPro" id="IPR023660">
    <property type="entry name" value="Arg_Kinase"/>
</dbReference>
<dbReference type="GO" id="GO:0046314">
    <property type="term" value="P:phosphocreatine biosynthetic process"/>
    <property type="evidence" value="ECO:0007669"/>
    <property type="project" value="InterPro"/>
</dbReference>
<feature type="binding site" evidence="5">
    <location>
        <position position="123"/>
    </location>
    <ligand>
        <name>ATP</name>
        <dbReference type="ChEBI" id="CHEBI:30616"/>
    </ligand>
</feature>
<keyword evidence="2 5" id="KW-0547">Nucleotide-binding</keyword>
<dbReference type="GO" id="GO:0005615">
    <property type="term" value="C:extracellular space"/>
    <property type="evidence" value="ECO:0007669"/>
    <property type="project" value="TreeGrafter"/>
</dbReference>
<feature type="binding site" evidence="5">
    <location>
        <begin position="205"/>
        <end position="210"/>
    </location>
    <ligand>
        <name>ATP</name>
        <dbReference type="ChEBI" id="CHEBI:30616"/>
    </ligand>
</feature>
<evidence type="ECO:0000256" key="4">
    <source>
        <dbReference type="ARBA" id="ARBA00022840"/>
    </source>
</evidence>
<dbReference type="InterPro" id="IPR000749">
    <property type="entry name" value="ATP-guanido_PTrfase"/>
</dbReference>
<comment type="caution">
    <text evidence="8">The sequence shown here is derived from an EMBL/GenBank/DDBJ whole genome shotgun (WGS) entry which is preliminary data.</text>
</comment>
<dbReference type="AlphaFoldDB" id="A0A2N8HDZ5"/>
<keyword evidence="1 5" id="KW-0808">Transferase</keyword>
<proteinExistence type="inferred from homology"/>
<feature type="binding site" evidence="5">
    <location>
        <begin position="174"/>
        <end position="178"/>
    </location>
    <ligand>
        <name>ATP</name>
        <dbReference type="ChEBI" id="CHEBI:30616"/>
    </ligand>
</feature>
<evidence type="ECO:0000256" key="6">
    <source>
        <dbReference type="RuleBase" id="RU000505"/>
    </source>
</evidence>
<dbReference type="PROSITE" id="PS51510">
    <property type="entry name" value="PHOSPHAGEN_KINASE_C"/>
    <property type="match status" value="1"/>
</dbReference>
<feature type="binding site" evidence="5">
    <location>
        <position position="89"/>
    </location>
    <ligand>
        <name>ATP</name>
        <dbReference type="ChEBI" id="CHEBI:30616"/>
    </ligand>
</feature>
<accession>A0A2N8HDZ5</accession>
<evidence type="ECO:0000259" key="7">
    <source>
        <dbReference type="PROSITE" id="PS51510"/>
    </source>
</evidence>
<dbReference type="Proteomes" id="UP000236000">
    <property type="component" value="Unassembled WGS sequence"/>
</dbReference>
<dbReference type="OrthoDB" id="9791353at2"/>
<name>A0A2N8HDZ5_9BACT</name>
<dbReference type="Pfam" id="PF00217">
    <property type="entry name" value="ATP-gua_Ptrans"/>
    <property type="match status" value="1"/>
</dbReference>
<dbReference type="NCBIfam" id="NF002194">
    <property type="entry name" value="PRK01059.1-4"/>
    <property type="match status" value="1"/>
</dbReference>
<organism evidence="8 9">
    <name type="scientific">Akkermansia muciniphila</name>
    <dbReference type="NCBI Taxonomy" id="239935"/>
    <lineage>
        <taxon>Bacteria</taxon>
        <taxon>Pseudomonadati</taxon>
        <taxon>Verrucomicrobiota</taxon>
        <taxon>Verrucomicrobiia</taxon>
        <taxon>Verrucomicrobiales</taxon>
        <taxon>Akkermansiaceae</taxon>
        <taxon>Akkermansia</taxon>
    </lineage>
</organism>
<feature type="domain" description="Phosphagen kinase C-terminal" evidence="7">
    <location>
        <begin position="23"/>
        <end position="252"/>
    </location>
</feature>
<dbReference type="CDD" id="cd07930">
    <property type="entry name" value="bacterial_phosphagen_kinase"/>
    <property type="match status" value="1"/>
</dbReference>
<evidence type="ECO:0000256" key="5">
    <source>
        <dbReference type="PROSITE-ProRule" id="PRU00843"/>
    </source>
</evidence>
<dbReference type="Gene3D" id="3.30.590.10">
    <property type="entry name" value="Glutamine synthetase/guanido kinase, catalytic domain"/>
    <property type="match status" value="1"/>
</dbReference>
<evidence type="ECO:0000313" key="8">
    <source>
        <dbReference type="EMBL" id="PNC18188.1"/>
    </source>
</evidence>